<dbReference type="GO" id="GO:0042918">
    <property type="term" value="P:alkanesulfonate transmembrane transport"/>
    <property type="evidence" value="ECO:0007669"/>
    <property type="project" value="TreeGrafter"/>
</dbReference>
<evidence type="ECO:0000256" key="3">
    <source>
        <dbReference type="ARBA" id="ARBA00022729"/>
    </source>
</evidence>
<keyword evidence="3" id="KW-0732">Signal</keyword>
<evidence type="ECO:0000256" key="1">
    <source>
        <dbReference type="ARBA" id="ARBA00004418"/>
    </source>
</evidence>
<comment type="subcellular location">
    <subcellularLocation>
        <location evidence="1">Periplasm</location>
    </subcellularLocation>
</comment>
<comment type="similarity">
    <text evidence="2">Belongs to the bacterial solute-binding protein SsuA/TauA family.</text>
</comment>
<sequence length="164" mass="17671">MVTFLKIFKTYLFLGISTLIISFPSLANARKVNFAADGFLLGSQMWISIDKGFFAEEGIEVGFQQYGTGIEAIQAVIAGAADIGPALDFAVLNLAASAKENMKVVAGIAAPKPGWHKLAMRNDLNSAKDLRGKKIGYVQGTSEHFVTLQHLIQNGVNLNDVELV</sequence>
<dbReference type="EMBL" id="UINC01154049">
    <property type="protein sequence ID" value="SVD49113.1"/>
    <property type="molecule type" value="Genomic_DNA"/>
</dbReference>
<reference evidence="5" key="1">
    <citation type="submission" date="2018-05" db="EMBL/GenBank/DDBJ databases">
        <authorList>
            <person name="Lanie J.A."/>
            <person name="Ng W.-L."/>
            <person name="Kazmierczak K.M."/>
            <person name="Andrzejewski T.M."/>
            <person name="Davidsen T.M."/>
            <person name="Wayne K.J."/>
            <person name="Tettelin H."/>
            <person name="Glass J.I."/>
            <person name="Rusch D."/>
            <person name="Podicherti R."/>
            <person name="Tsui H.-C.T."/>
            <person name="Winkler M.E."/>
        </authorList>
    </citation>
    <scope>NUCLEOTIDE SEQUENCE</scope>
</reference>
<protein>
    <recommendedName>
        <fullName evidence="4">SsuA/THI5-like domain-containing protein</fullName>
    </recommendedName>
</protein>
<accession>A0A382VRK9</accession>
<dbReference type="Gene3D" id="3.40.190.10">
    <property type="entry name" value="Periplasmic binding protein-like II"/>
    <property type="match status" value="2"/>
</dbReference>
<dbReference type="PANTHER" id="PTHR30024">
    <property type="entry name" value="ALIPHATIC SULFONATES-BINDING PROTEIN-RELATED"/>
    <property type="match status" value="1"/>
</dbReference>
<evidence type="ECO:0000313" key="5">
    <source>
        <dbReference type="EMBL" id="SVD49113.1"/>
    </source>
</evidence>
<dbReference type="InterPro" id="IPR015168">
    <property type="entry name" value="SsuA/THI5"/>
</dbReference>
<name>A0A382VRK9_9ZZZZ</name>
<evidence type="ECO:0000259" key="4">
    <source>
        <dbReference type="Pfam" id="PF09084"/>
    </source>
</evidence>
<evidence type="ECO:0000256" key="2">
    <source>
        <dbReference type="ARBA" id="ARBA00010742"/>
    </source>
</evidence>
<dbReference type="Pfam" id="PF09084">
    <property type="entry name" value="NMT1"/>
    <property type="match status" value="1"/>
</dbReference>
<proteinExistence type="inferred from homology"/>
<gene>
    <name evidence="5" type="ORF">METZ01_LOCUS401967</name>
</gene>
<feature type="non-terminal residue" evidence="5">
    <location>
        <position position="164"/>
    </location>
</feature>
<feature type="domain" description="SsuA/THI5-like" evidence="4">
    <location>
        <begin position="48"/>
        <end position="164"/>
    </location>
</feature>
<dbReference type="AlphaFoldDB" id="A0A382VRK9"/>
<dbReference type="PANTHER" id="PTHR30024:SF47">
    <property type="entry name" value="TAURINE-BINDING PERIPLASMIC PROTEIN"/>
    <property type="match status" value="1"/>
</dbReference>
<dbReference type="SUPFAM" id="SSF53850">
    <property type="entry name" value="Periplasmic binding protein-like II"/>
    <property type="match status" value="1"/>
</dbReference>
<organism evidence="5">
    <name type="scientific">marine metagenome</name>
    <dbReference type="NCBI Taxonomy" id="408172"/>
    <lineage>
        <taxon>unclassified sequences</taxon>
        <taxon>metagenomes</taxon>
        <taxon>ecological metagenomes</taxon>
    </lineage>
</organism>
<dbReference type="GO" id="GO:0042597">
    <property type="term" value="C:periplasmic space"/>
    <property type="evidence" value="ECO:0007669"/>
    <property type="project" value="UniProtKB-SubCell"/>
</dbReference>